<proteinExistence type="predicted"/>
<keyword evidence="1" id="KW-0812">Transmembrane</keyword>
<dbReference type="Proteomes" id="UP001156873">
    <property type="component" value="Unassembled WGS sequence"/>
</dbReference>
<comment type="caution">
    <text evidence="2">The sequence shown here is derived from an EMBL/GenBank/DDBJ whole genome shotgun (WGS) entry which is preliminary data.</text>
</comment>
<sequence length="59" mass="6279">MNITAAAIPVSLLALGVSYLLWRQGLAASPGWNKYQLYVLAAGIAAFVLLGWLAGVWMS</sequence>
<name>A0ABT6JRU8_9GAMM</name>
<keyword evidence="1" id="KW-0472">Membrane</keyword>
<protein>
    <submittedName>
        <fullName evidence="2">Uncharacterized protein</fullName>
    </submittedName>
</protein>
<dbReference type="EMBL" id="JARXRO010000014">
    <property type="protein sequence ID" value="MDH5833405.1"/>
    <property type="molecule type" value="Genomic_DNA"/>
</dbReference>
<evidence type="ECO:0000313" key="3">
    <source>
        <dbReference type="Proteomes" id="UP001156873"/>
    </source>
</evidence>
<keyword evidence="1" id="KW-1133">Transmembrane helix</keyword>
<accession>A0ABT6JRU8</accession>
<evidence type="ECO:0000313" key="2">
    <source>
        <dbReference type="EMBL" id="MDH5833405.1"/>
    </source>
</evidence>
<feature type="transmembrane region" description="Helical" evidence="1">
    <location>
        <begin position="37"/>
        <end position="58"/>
    </location>
</feature>
<evidence type="ECO:0000256" key="1">
    <source>
        <dbReference type="SAM" id="Phobius"/>
    </source>
</evidence>
<reference evidence="2 3" key="1">
    <citation type="submission" date="2023-04" db="EMBL/GenBank/DDBJ databases">
        <title>Luteimonas sp. M1R5S59.</title>
        <authorList>
            <person name="Sun J.-Q."/>
        </authorList>
    </citation>
    <scope>NUCLEOTIDE SEQUENCE [LARGE SCALE GENOMIC DNA]</scope>
    <source>
        <strain evidence="2 3">M1R5S59</strain>
    </source>
</reference>
<keyword evidence="3" id="KW-1185">Reference proteome</keyword>
<organism evidence="2 3">
    <name type="scientific">Luteimonas kalidii</name>
    <dbReference type="NCBI Taxonomy" id="3042025"/>
    <lineage>
        <taxon>Bacteria</taxon>
        <taxon>Pseudomonadati</taxon>
        <taxon>Pseudomonadota</taxon>
        <taxon>Gammaproteobacteria</taxon>
        <taxon>Lysobacterales</taxon>
        <taxon>Lysobacteraceae</taxon>
        <taxon>Luteimonas</taxon>
    </lineage>
</organism>
<dbReference type="RefSeq" id="WP_280577670.1">
    <property type="nucleotide sequence ID" value="NZ_JARXRO010000014.1"/>
</dbReference>
<gene>
    <name evidence="2" type="ORF">QFW81_05625</name>
</gene>